<reference evidence="1" key="1">
    <citation type="journal article" date="2021" name="Proc. Natl. Acad. Sci. U.S.A.">
        <title>A Catalog of Tens of Thousands of Viruses from Human Metagenomes Reveals Hidden Associations with Chronic Diseases.</title>
        <authorList>
            <person name="Tisza M.J."/>
            <person name="Buck C.B."/>
        </authorList>
    </citation>
    <scope>NUCLEOTIDE SEQUENCE</scope>
    <source>
        <strain evidence="1">CtWsj12</strain>
    </source>
</reference>
<protein>
    <submittedName>
        <fullName evidence="1">RNA polymerase sigma factor</fullName>
    </submittedName>
</protein>
<sequence length="126" mass="14927">MTNETRAHIRSILWQYKKIEKTFKEFSDIIATDRNPYMEYPLGEENPSWTMNQILFYKSFLRVVNSVLEDSTLDVRDIFYVKYYNGHSKKCIAIVAAETFLSESTIKRRDAEFINEIAKRLGWLSV</sequence>
<organism evidence="1">
    <name type="scientific">Siphoviridae sp. ctWsj12</name>
    <dbReference type="NCBI Taxonomy" id="2826363"/>
    <lineage>
        <taxon>Viruses</taxon>
        <taxon>Duplodnaviria</taxon>
        <taxon>Heunggongvirae</taxon>
        <taxon>Uroviricota</taxon>
        <taxon>Caudoviricetes</taxon>
    </lineage>
</organism>
<proteinExistence type="predicted"/>
<accession>A0A8S5NS38</accession>
<evidence type="ECO:0000313" key="1">
    <source>
        <dbReference type="EMBL" id="DAD97204.1"/>
    </source>
</evidence>
<dbReference type="EMBL" id="BK015233">
    <property type="protein sequence ID" value="DAD97204.1"/>
    <property type="molecule type" value="Genomic_DNA"/>
</dbReference>
<name>A0A8S5NS38_9CAUD</name>